<dbReference type="EMBL" id="GGEC01083232">
    <property type="protein sequence ID" value="MBX63716.1"/>
    <property type="molecule type" value="Transcribed_RNA"/>
</dbReference>
<evidence type="ECO:0000313" key="1">
    <source>
        <dbReference type="EMBL" id="MBX63716.1"/>
    </source>
</evidence>
<proteinExistence type="predicted"/>
<accession>A0A2P2Q9R4</accession>
<sequence length="31" mass="3587">MFCFTLGKRIIFSNMVLYPLLELNIYSAMGT</sequence>
<organism evidence="1">
    <name type="scientific">Rhizophora mucronata</name>
    <name type="common">Asiatic mangrove</name>
    <dbReference type="NCBI Taxonomy" id="61149"/>
    <lineage>
        <taxon>Eukaryota</taxon>
        <taxon>Viridiplantae</taxon>
        <taxon>Streptophyta</taxon>
        <taxon>Embryophyta</taxon>
        <taxon>Tracheophyta</taxon>
        <taxon>Spermatophyta</taxon>
        <taxon>Magnoliopsida</taxon>
        <taxon>eudicotyledons</taxon>
        <taxon>Gunneridae</taxon>
        <taxon>Pentapetalae</taxon>
        <taxon>rosids</taxon>
        <taxon>fabids</taxon>
        <taxon>Malpighiales</taxon>
        <taxon>Rhizophoraceae</taxon>
        <taxon>Rhizophora</taxon>
    </lineage>
</organism>
<protein>
    <submittedName>
        <fullName evidence="1">Uncharacterized protein</fullName>
    </submittedName>
</protein>
<dbReference type="AlphaFoldDB" id="A0A2P2Q9R4"/>
<name>A0A2P2Q9R4_RHIMU</name>
<reference evidence="1" key="1">
    <citation type="submission" date="2018-02" db="EMBL/GenBank/DDBJ databases">
        <title>Rhizophora mucronata_Transcriptome.</title>
        <authorList>
            <person name="Meera S.P."/>
            <person name="Sreeshan A."/>
            <person name="Augustine A."/>
        </authorList>
    </citation>
    <scope>NUCLEOTIDE SEQUENCE</scope>
    <source>
        <tissue evidence="1">Leaf</tissue>
    </source>
</reference>